<evidence type="ECO:0000313" key="2">
    <source>
        <dbReference type="EMBL" id="KIJ43426.1"/>
    </source>
</evidence>
<dbReference type="AlphaFoldDB" id="A0A0C9VYA6"/>
<feature type="compositionally biased region" description="Basic and acidic residues" evidence="1">
    <location>
        <begin position="86"/>
        <end position="105"/>
    </location>
</feature>
<protein>
    <submittedName>
        <fullName evidence="2">Uncharacterized protein</fullName>
    </submittedName>
</protein>
<feature type="compositionally biased region" description="Basic and acidic residues" evidence="1">
    <location>
        <begin position="35"/>
        <end position="56"/>
    </location>
</feature>
<sequence length="105" mass="11894">MSICHPITEEELALFLCDTRTLQVPKSEVPYPELNERAAEEKRQKEAEDTARKAAEAVKTATEVTSEVDSESKPEVKEMTTLNSRMKVEKLHPIEESSSKEECKD</sequence>
<keyword evidence="3" id="KW-1185">Reference proteome</keyword>
<dbReference type="HOGENOM" id="CLU_2238317_0_0_1"/>
<reference evidence="2 3" key="1">
    <citation type="submission" date="2014-06" db="EMBL/GenBank/DDBJ databases">
        <title>Evolutionary Origins and Diversification of the Mycorrhizal Mutualists.</title>
        <authorList>
            <consortium name="DOE Joint Genome Institute"/>
            <consortium name="Mycorrhizal Genomics Consortium"/>
            <person name="Kohler A."/>
            <person name="Kuo A."/>
            <person name="Nagy L.G."/>
            <person name="Floudas D."/>
            <person name="Copeland A."/>
            <person name="Barry K.W."/>
            <person name="Cichocki N."/>
            <person name="Veneault-Fourrey C."/>
            <person name="LaButti K."/>
            <person name="Lindquist E.A."/>
            <person name="Lipzen A."/>
            <person name="Lundell T."/>
            <person name="Morin E."/>
            <person name="Murat C."/>
            <person name="Riley R."/>
            <person name="Ohm R."/>
            <person name="Sun H."/>
            <person name="Tunlid A."/>
            <person name="Henrissat B."/>
            <person name="Grigoriev I.V."/>
            <person name="Hibbett D.S."/>
            <person name="Martin F."/>
        </authorList>
    </citation>
    <scope>NUCLEOTIDE SEQUENCE [LARGE SCALE GENOMIC DNA]</scope>
    <source>
        <strain evidence="2 3">SS14</strain>
    </source>
</reference>
<organism evidence="2 3">
    <name type="scientific">Sphaerobolus stellatus (strain SS14)</name>
    <dbReference type="NCBI Taxonomy" id="990650"/>
    <lineage>
        <taxon>Eukaryota</taxon>
        <taxon>Fungi</taxon>
        <taxon>Dikarya</taxon>
        <taxon>Basidiomycota</taxon>
        <taxon>Agaricomycotina</taxon>
        <taxon>Agaricomycetes</taxon>
        <taxon>Phallomycetidae</taxon>
        <taxon>Geastrales</taxon>
        <taxon>Sphaerobolaceae</taxon>
        <taxon>Sphaerobolus</taxon>
    </lineage>
</organism>
<gene>
    <name evidence="2" type="ORF">M422DRAFT_253305</name>
</gene>
<feature type="region of interest" description="Disordered" evidence="1">
    <location>
        <begin position="35"/>
        <end position="105"/>
    </location>
</feature>
<dbReference type="EMBL" id="KN837123">
    <property type="protein sequence ID" value="KIJ43426.1"/>
    <property type="molecule type" value="Genomic_DNA"/>
</dbReference>
<proteinExistence type="predicted"/>
<dbReference type="Proteomes" id="UP000054279">
    <property type="component" value="Unassembled WGS sequence"/>
</dbReference>
<accession>A0A0C9VYA6</accession>
<name>A0A0C9VYA6_SPHS4</name>
<evidence type="ECO:0000256" key="1">
    <source>
        <dbReference type="SAM" id="MobiDB-lite"/>
    </source>
</evidence>
<evidence type="ECO:0000313" key="3">
    <source>
        <dbReference type="Proteomes" id="UP000054279"/>
    </source>
</evidence>